<organism evidence="1 2">
    <name type="scientific">Arabis nemorensis</name>
    <dbReference type="NCBI Taxonomy" id="586526"/>
    <lineage>
        <taxon>Eukaryota</taxon>
        <taxon>Viridiplantae</taxon>
        <taxon>Streptophyta</taxon>
        <taxon>Embryophyta</taxon>
        <taxon>Tracheophyta</taxon>
        <taxon>Spermatophyta</taxon>
        <taxon>Magnoliopsida</taxon>
        <taxon>eudicotyledons</taxon>
        <taxon>Gunneridae</taxon>
        <taxon>Pentapetalae</taxon>
        <taxon>rosids</taxon>
        <taxon>malvids</taxon>
        <taxon>Brassicales</taxon>
        <taxon>Brassicaceae</taxon>
        <taxon>Arabideae</taxon>
        <taxon>Arabis</taxon>
    </lineage>
</organism>
<name>A0A565BW55_9BRAS</name>
<protein>
    <submittedName>
        <fullName evidence="1">Uncharacterized protein</fullName>
    </submittedName>
</protein>
<comment type="caution">
    <text evidence="1">The sequence shown here is derived from an EMBL/GenBank/DDBJ whole genome shotgun (WGS) entry which is preliminary data.</text>
</comment>
<reference evidence="1" key="1">
    <citation type="submission" date="2019-07" db="EMBL/GenBank/DDBJ databases">
        <authorList>
            <person name="Dittberner H."/>
        </authorList>
    </citation>
    <scope>NUCLEOTIDE SEQUENCE [LARGE SCALE GENOMIC DNA]</scope>
</reference>
<dbReference type="Proteomes" id="UP000489600">
    <property type="component" value="Unassembled WGS sequence"/>
</dbReference>
<dbReference type="OrthoDB" id="1631570at2759"/>
<dbReference type="EMBL" id="CABITT030000005">
    <property type="protein sequence ID" value="VVB05596.1"/>
    <property type="molecule type" value="Genomic_DNA"/>
</dbReference>
<keyword evidence="2" id="KW-1185">Reference proteome</keyword>
<accession>A0A565BW55</accession>
<gene>
    <name evidence="1" type="ORF">ANE_LOCUS16040</name>
</gene>
<evidence type="ECO:0000313" key="2">
    <source>
        <dbReference type="Proteomes" id="UP000489600"/>
    </source>
</evidence>
<sequence>MAIDGGFSLQLAFETFYELCPKVAALPFLISITNKGGEVVDNEEVINALSDVFLHPEYTIPLVHCFLPILRRVVDRVVGLLRLVGDLSSSIDYSDDGWSVLENAMKEGVSVIDFYVRRGQRLELHECACLAFSRALHLNTTLLG</sequence>
<proteinExistence type="predicted"/>
<evidence type="ECO:0000313" key="1">
    <source>
        <dbReference type="EMBL" id="VVB05596.1"/>
    </source>
</evidence>
<dbReference type="AlphaFoldDB" id="A0A565BW55"/>